<dbReference type="InterPro" id="IPR009057">
    <property type="entry name" value="Homeodomain-like_sf"/>
</dbReference>
<keyword evidence="3" id="KW-0804">Transcription</keyword>
<reference evidence="7 8" key="1">
    <citation type="submission" date="2024-09" db="EMBL/GenBank/DDBJ databases">
        <authorList>
            <person name="Sun Q."/>
            <person name="Mori K."/>
        </authorList>
    </citation>
    <scope>NUCLEOTIDE SEQUENCE [LARGE SCALE GENOMIC DNA]</scope>
    <source>
        <strain evidence="7 8">CCM 7415</strain>
    </source>
</reference>
<organism evidence="7 8">
    <name type="scientific">Kushneria aurantia</name>
    <dbReference type="NCBI Taxonomy" id="504092"/>
    <lineage>
        <taxon>Bacteria</taxon>
        <taxon>Pseudomonadati</taxon>
        <taxon>Pseudomonadota</taxon>
        <taxon>Gammaproteobacteria</taxon>
        <taxon>Oceanospirillales</taxon>
        <taxon>Halomonadaceae</taxon>
        <taxon>Kushneria</taxon>
    </lineage>
</organism>
<dbReference type="Pfam" id="PF00440">
    <property type="entry name" value="TetR_N"/>
    <property type="match status" value="1"/>
</dbReference>
<dbReference type="Proteomes" id="UP001589814">
    <property type="component" value="Unassembled WGS sequence"/>
</dbReference>
<comment type="caution">
    <text evidence="7">The sequence shown here is derived from an EMBL/GenBank/DDBJ whole genome shotgun (WGS) entry which is preliminary data.</text>
</comment>
<feature type="DNA-binding region" description="H-T-H motif" evidence="4">
    <location>
        <begin position="43"/>
        <end position="62"/>
    </location>
</feature>
<evidence type="ECO:0000256" key="4">
    <source>
        <dbReference type="PROSITE-ProRule" id="PRU00335"/>
    </source>
</evidence>
<keyword evidence="8" id="KW-1185">Reference proteome</keyword>
<evidence type="ECO:0000313" key="7">
    <source>
        <dbReference type="EMBL" id="MFC0266710.1"/>
    </source>
</evidence>
<feature type="region of interest" description="Disordered" evidence="5">
    <location>
        <begin position="1"/>
        <end position="20"/>
    </location>
</feature>
<dbReference type="InterPro" id="IPR036271">
    <property type="entry name" value="Tet_transcr_reg_TetR-rel_C_sf"/>
</dbReference>
<dbReference type="SUPFAM" id="SSF46689">
    <property type="entry name" value="Homeodomain-like"/>
    <property type="match status" value="1"/>
</dbReference>
<evidence type="ECO:0000313" key="8">
    <source>
        <dbReference type="Proteomes" id="UP001589814"/>
    </source>
</evidence>
<dbReference type="PROSITE" id="PS01081">
    <property type="entry name" value="HTH_TETR_1"/>
    <property type="match status" value="1"/>
</dbReference>
<name>A0ABV6FZF4_9GAMM</name>
<feature type="domain" description="HTH tetR-type" evidence="6">
    <location>
        <begin position="20"/>
        <end position="80"/>
    </location>
</feature>
<dbReference type="EMBL" id="JBHLVX010000005">
    <property type="protein sequence ID" value="MFC0266710.1"/>
    <property type="molecule type" value="Genomic_DNA"/>
</dbReference>
<dbReference type="Gene3D" id="1.10.10.60">
    <property type="entry name" value="Homeodomain-like"/>
    <property type="match status" value="1"/>
</dbReference>
<gene>
    <name evidence="7" type="ORF">ACFFHW_01645</name>
</gene>
<dbReference type="RefSeq" id="WP_019952140.1">
    <property type="nucleotide sequence ID" value="NZ_JBHLVX010000005.1"/>
</dbReference>
<dbReference type="PANTHER" id="PTHR47506">
    <property type="entry name" value="TRANSCRIPTIONAL REGULATORY PROTEIN"/>
    <property type="match status" value="1"/>
</dbReference>
<evidence type="ECO:0000256" key="3">
    <source>
        <dbReference type="ARBA" id="ARBA00023163"/>
    </source>
</evidence>
<dbReference type="PANTHER" id="PTHR47506:SF1">
    <property type="entry name" value="HTH-TYPE TRANSCRIPTIONAL REGULATOR YJDC"/>
    <property type="match status" value="1"/>
</dbReference>
<dbReference type="Gene3D" id="1.10.357.10">
    <property type="entry name" value="Tetracycline Repressor, domain 2"/>
    <property type="match status" value="1"/>
</dbReference>
<evidence type="ECO:0000256" key="5">
    <source>
        <dbReference type="SAM" id="MobiDB-lite"/>
    </source>
</evidence>
<dbReference type="InterPro" id="IPR011075">
    <property type="entry name" value="TetR_C"/>
</dbReference>
<keyword evidence="1" id="KW-0805">Transcription regulation</keyword>
<dbReference type="InterPro" id="IPR001647">
    <property type="entry name" value="HTH_TetR"/>
</dbReference>
<dbReference type="PROSITE" id="PS50977">
    <property type="entry name" value="HTH_TETR_2"/>
    <property type="match status" value="1"/>
</dbReference>
<dbReference type="InterPro" id="IPR023772">
    <property type="entry name" value="DNA-bd_HTH_TetR-type_CS"/>
</dbReference>
<evidence type="ECO:0000259" key="6">
    <source>
        <dbReference type="PROSITE" id="PS50977"/>
    </source>
</evidence>
<sequence length="211" mass="22429">MNVSDERRQTAQRKSGRPRSFDREAALEKAMLLFWRHGYETTSISDLTRAMGITAPSLYTAFGDKRRLFLEAAQLYAGEPDAENAAIANAPTAYDAASTILHGAIVTFTGETTPPGCLLASATASGSADAADVRAIVAGYRQQLREQMRARLERDKAAGMLPQSADAAALSGLVLTVMQGLSVLARDGASPEDLSSIVDTALHAWPTAGRC</sequence>
<evidence type="ECO:0000256" key="2">
    <source>
        <dbReference type="ARBA" id="ARBA00023125"/>
    </source>
</evidence>
<keyword evidence="2 4" id="KW-0238">DNA-binding</keyword>
<dbReference type="Pfam" id="PF16925">
    <property type="entry name" value="TetR_C_13"/>
    <property type="match status" value="1"/>
</dbReference>
<protein>
    <submittedName>
        <fullName evidence="7">TetR/AcrR family transcriptional regulator</fullName>
    </submittedName>
</protein>
<dbReference type="SUPFAM" id="SSF48498">
    <property type="entry name" value="Tetracyclin repressor-like, C-terminal domain"/>
    <property type="match status" value="1"/>
</dbReference>
<proteinExistence type="predicted"/>
<evidence type="ECO:0000256" key="1">
    <source>
        <dbReference type="ARBA" id="ARBA00023015"/>
    </source>
</evidence>
<accession>A0ABV6FZF4</accession>